<dbReference type="GO" id="GO:0016747">
    <property type="term" value="F:acyltransferase activity, transferring groups other than amino-acyl groups"/>
    <property type="evidence" value="ECO:0007669"/>
    <property type="project" value="InterPro"/>
</dbReference>
<dbReference type="Gene3D" id="3.40.630.30">
    <property type="match status" value="1"/>
</dbReference>
<dbReference type="Proteomes" id="UP000266177">
    <property type="component" value="Unassembled WGS sequence"/>
</dbReference>
<dbReference type="InterPro" id="IPR016181">
    <property type="entry name" value="Acyl_CoA_acyltransferase"/>
</dbReference>
<accession>A0A3A3GIF6</accession>
<dbReference type="PANTHER" id="PTHR43415:SF3">
    <property type="entry name" value="GNAT-FAMILY ACETYLTRANSFERASE"/>
    <property type="match status" value="1"/>
</dbReference>
<comment type="caution">
    <text evidence="2">The sequence shown here is derived from an EMBL/GenBank/DDBJ whole genome shotgun (WGS) entry which is preliminary data.</text>
</comment>
<evidence type="ECO:0000313" key="3">
    <source>
        <dbReference type="Proteomes" id="UP000266177"/>
    </source>
</evidence>
<evidence type="ECO:0000313" key="2">
    <source>
        <dbReference type="EMBL" id="RJG23825.1"/>
    </source>
</evidence>
<evidence type="ECO:0000259" key="1">
    <source>
        <dbReference type="PROSITE" id="PS51186"/>
    </source>
</evidence>
<keyword evidence="2" id="KW-0808">Transferase</keyword>
<sequence>MTTDRPKTDAPVRFLEGKRIYLRPISSEDAEFYYQMLFNPEMRRLTGTQRHFSKEQVASHIEGKTQSASDMLLLIAIRESDQVIGDIELQDIDSINRSAGMRIAIDAPANQGRGFGSEAISLLLEYAFGILQLHRIELNVFAFNERAIHVYEKMGFQREGVQRDALYYNHAYHDSIMMSILEHDYRQPRITR</sequence>
<dbReference type="Pfam" id="PF13302">
    <property type="entry name" value="Acetyltransf_3"/>
    <property type="match status" value="1"/>
</dbReference>
<organism evidence="2 3">
    <name type="scientific">Paenibacillus thiaminolyticus</name>
    <name type="common">Bacillus thiaminolyticus</name>
    <dbReference type="NCBI Taxonomy" id="49283"/>
    <lineage>
        <taxon>Bacteria</taxon>
        <taxon>Bacillati</taxon>
        <taxon>Bacillota</taxon>
        <taxon>Bacilli</taxon>
        <taxon>Bacillales</taxon>
        <taxon>Paenibacillaceae</taxon>
        <taxon>Paenibacillus</taxon>
    </lineage>
</organism>
<dbReference type="PROSITE" id="PS51186">
    <property type="entry name" value="GNAT"/>
    <property type="match status" value="1"/>
</dbReference>
<gene>
    <name evidence="2" type="ORF">DQX05_12470</name>
</gene>
<dbReference type="RefSeq" id="WP_119793965.1">
    <property type="nucleotide sequence ID" value="NZ_QYZD01000009.1"/>
</dbReference>
<dbReference type="AlphaFoldDB" id="A0A3A3GIF6"/>
<proteinExistence type="predicted"/>
<protein>
    <submittedName>
        <fullName evidence="2">N-acetyltransferase</fullName>
    </submittedName>
</protein>
<dbReference type="InterPro" id="IPR000182">
    <property type="entry name" value="GNAT_dom"/>
</dbReference>
<reference evidence="2 3" key="1">
    <citation type="submission" date="2018-09" db="EMBL/GenBank/DDBJ databases">
        <title>Paenibacillus SK2017-BO5.</title>
        <authorList>
            <person name="Piskunova J.V."/>
            <person name="Dubiley S.A."/>
            <person name="Severinov K.V."/>
        </authorList>
    </citation>
    <scope>NUCLEOTIDE SEQUENCE [LARGE SCALE GENOMIC DNA]</scope>
    <source>
        <strain evidence="2 3">BO5</strain>
    </source>
</reference>
<dbReference type="OrthoDB" id="9795206at2"/>
<dbReference type="EMBL" id="QYZD01000009">
    <property type="protein sequence ID" value="RJG23825.1"/>
    <property type="molecule type" value="Genomic_DNA"/>
</dbReference>
<feature type="domain" description="N-acetyltransferase" evidence="1">
    <location>
        <begin position="20"/>
        <end position="179"/>
    </location>
</feature>
<name>A0A3A3GIF6_PANTH</name>
<dbReference type="SUPFAM" id="SSF55729">
    <property type="entry name" value="Acyl-CoA N-acyltransferases (Nat)"/>
    <property type="match status" value="1"/>
</dbReference>
<dbReference type="PANTHER" id="PTHR43415">
    <property type="entry name" value="SPERMIDINE N(1)-ACETYLTRANSFERASE"/>
    <property type="match status" value="1"/>
</dbReference>